<name>A0A9D2KT06_9BACE</name>
<dbReference type="GO" id="GO:0004519">
    <property type="term" value="F:endonuclease activity"/>
    <property type="evidence" value="ECO:0007669"/>
    <property type="project" value="UniProtKB-KW"/>
</dbReference>
<dbReference type="PANTHER" id="PTHR41349">
    <property type="match status" value="1"/>
</dbReference>
<keyword evidence="2" id="KW-0540">Nuclease</keyword>
<dbReference type="Pfam" id="PF03372">
    <property type="entry name" value="Exo_endo_phos"/>
    <property type="match status" value="1"/>
</dbReference>
<sequence length="339" mass="38956">MMAAIPAFAGNETNVQKEQDSFSVLQWNIWQEGTMVEGGYEAIADEIARLKPDLVTFSEVRNYHDTRFCDRIVRSLAERGETYYSFYSYDSGLLSRHPITDSLTVFPEKDDHGSIYKLESTVCGRKIAVYTAHLDYLNDAYYNVRGYDGSTWEEIPIPQTVLEVLQVNDASLRDDAIRRFIEEARKDVAEGDIVILGGDFNEPSHLDWIRETKDLYDHNGLIIPWTVPLLLDNAGFVDAYRACHPDVLACPGFTFPADNPRVPVERLTWAPKSDERDRIDYVFYHPYPGLEATEALIYGPRGSICRNQRMEEQTQDPFLPHQGVWPTDHKGVWVTFRFR</sequence>
<dbReference type="SUPFAM" id="SSF56219">
    <property type="entry name" value="DNase I-like"/>
    <property type="match status" value="1"/>
</dbReference>
<feature type="domain" description="Endonuclease/exonuclease/phosphatase" evidence="1">
    <location>
        <begin position="25"/>
        <end position="329"/>
    </location>
</feature>
<dbReference type="Gene3D" id="3.60.10.10">
    <property type="entry name" value="Endonuclease/exonuclease/phosphatase"/>
    <property type="match status" value="1"/>
</dbReference>
<reference evidence="2" key="2">
    <citation type="submission" date="2021-04" db="EMBL/GenBank/DDBJ databases">
        <authorList>
            <person name="Gilroy R."/>
        </authorList>
    </citation>
    <scope>NUCLEOTIDE SEQUENCE</scope>
    <source>
        <strain evidence="2">ChiHecec1B25-7008</strain>
    </source>
</reference>
<dbReference type="Proteomes" id="UP000823860">
    <property type="component" value="Unassembled WGS sequence"/>
</dbReference>
<dbReference type="PANTHER" id="PTHR41349:SF1">
    <property type="entry name" value="PROTEIN CBG08683"/>
    <property type="match status" value="1"/>
</dbReference>
<protein>
    <submittedName>
        <fullName evidence="2">Endonuclease/exonuclease/phosphatase family protein</fullName>
    </submittedName>
</protein>
<keyword evidence="2" id="KW-0378">Hydrolase</keyword>
<evidence type="ECO:0000313" key="3">
    <source>
        <dbReference type="Proteomes" id="UP000823860"/>
    </source>
</evidence>
<comment type="caution">
    <text evidence="2">The sequence shown here is derived from an EMBL/GenBank/DDBJ whole genome shotgun (WGS) entry which is preliminary data.</text>
</comment>
<dbReference type="AlphaFoldDB" id="A0A9D2KT06"/>
<dbReference type="InterPro" id="IPR036691">
    <property type="entry name" value="Endo/exonu/phosph_ase_sf"/>
</dbReference>
<evidence type="ECO:0000259" key="1">
    <source>
        <dbReference type="Pfam" id="PF03372"/>
    </source>
</evidence>
<dbReference type="InterPro" id="IPR005135">
    <property type="entry name" value="Endo/exonuclease/phosphatase"/>
</dbReference>
<gene>
    <name evidence="2" type="ORF">H9785_07560</name>
</gene>
<dbReference type="EMBL" id="DWZE01000085">
    <property type="protein sequence ID" value="HJA83807.1"/>
    <property type="molecule type" value="Genomic_DNA"/>
</dbReference>
<reference evidence="2" key="1">
    <citation type="journal article" date="2021" name="PeerJ">
        <title>Extensive microbial diversity within the chicken gut microbiome revealed by metagenomics and culture.</title>
        <authorList>
            <person name="Gilroy R."/>
            <person name="Ravi A."/>
            <person name="Getino M."/>
            <person name="Pursley I."/>
            <person name="Horton D.L."/>
            <person name="Alikhan N.F."/>
            <person name="Baker D."/>
            <person name="Gharbi K."/>
            <person name="Hall N."/>
            <person name="Watson M."/>
            <person name="Adriaenssens E.M."/>
            <person name="Foster-Nyarko E."/>
            <person name="Jarju S."/>
            <person name="Secka A."/>
            <person name="Antonio M."/>
            <person name="Oren A."/>
            <person name="Chaudhuri R.R."/>
            <person name="La Ragione R."/>
            <person name="Hildebrand F."/>
            <person name="Pallen M.J."/>
        </authorList>
    </citation>
    <scope>NUCLEOTIDE SEQUENCE</scope>
    <source>
        <strain evidence="2">ChiHecec1B25-7008</strain>
    </source>
</reference>
<keyword evidence="2" id="KW-0255">Endonuclease</keyword>
<proteinExistence type="predicted"/>
<accession>A0A9D2KT06</accession>
<evidence type="ECO:0000313" key="2">
    <source>
        <dbReference type="EMBL" id="HJA83807.1"/>
    </source>
</evidence>
<organism evidence="2 3">
    <name type="scientific">Candidatus Bacteroides intestinavium</name>
    <dbReference type="NCBI Taxonomy" id="2838469"/>
    <lineage>
        <taxon>Bacteria</taxon>
        <taxon>Pseudomonadati</taxon>
        <taxon>Bacteroidota</taxon>
        <taxon>Bacteroidia</taxon>
        <taxon>Bacteroidales</taxon>
        <taxon>Bacteroidaceae</taxon>
        <taxon>Bacteroides</taxon>
    </lineage>
</organism>